<organism evidence="2 3">
    <name type="scientific">Bodo saltans</name>
    <name type="common">Flagellated protozoan</name>
    <dbReference type="NCBI Taxonomy" id="75058"/>
    <lineage>
        <taxon>Eukaryota</taxon>
        <taxon>Discoba</taxon>
        <taxon>Euglenozoa</taxon>
        <taxon>Kinetoplastea</taxon>
        <taxon>Metakinetoplastina</taxon>
        <taxon>Eubodonida</taxon>
        <taxon>Bodonidae</taxon>
        <taxon>Bodo</taxon>
    </lineage>
</organism>
<gene>
    <name evidence="2" type="ORF">BSAL_94395</name>
</gene>
<keyword evidence="3" id="KW-1185">Reference proteome</keyword>
<sequence>MRSKQRINGNSKRKLILAAVSIFGVALFVLLLGSRATHEVPRTWPPEATEDSSRSVRHATPSSDRIVSPLPTAPYVDSPALEVLRAQSSTVVDDLVKCQVVNDPAASVQDLGTFSAAQNDVRYKRCFHGSSPDSPSSKFLYFGNHWGRHFNQMTSFVAALVLSRMLNRTLIVPPLVFEKKRIHIHDLYDARRIYDNPLQVGGSPFCALTEDEFNTLERQRVKPSAAKDNAGDSALVVDAACITMRGIKQHPQLPRGFTFKCVEAPFIKFKKNLTLFFDTVGHSNARLLTIPLAIYYAQALPEVVVHCPWRLMGPHPAVAKAVAMLTRSASLSDNDQSATVATIGVHLRSLEGSCQSRQQQYNSQEEAHGLEQQCTMKPSYVLSIAASALMVRYPQLVNAKLKQLAPHARVVSVVADDGQQPDRAAALAKALPNGVRTQQAVTAASSPLKKYLDQLRKGASASDTSMGVQAPYNLAHQQFHTVPTALPILLDFWTLANVTVFVGNQVSTLSMNVCRYRRAVGMACDNFV</sequence>
<dbReference type="Proteomes" id="UP000051952">
    <property type="component" value="Unassembled WGS sequence"/>
</dbReference>
<accession>A0A0S4J9V3</accession>
<evidence type="ECO:0000313" key="2">
    <source>
        <dbReference type="EMBL" id="CUG86717.1"/>
    </source>
</evidence>
<evidence type="ECO:0000313" key="3">
    <source>
        <dbReference type="Proteomes" id="UP000051952"/>
    </source>
</evidence>
<reference evidence="3" key="1">
    <citation type="submission" date="2015-09" db="EMBL/GenBank/DDBJ databases">
        <authorList>
            <consortium name="Pathogen Informatics"/>
        </authorList>
    </citation>
    <scope>NUCLEOTIDE SEQUENCE [LARGE SCALE GENOMIC DNA]</scope>
    <source>
        <strain evidence="3">Lake Konstanz</strain>
    </source>
</reference>
<dbReference type="OrthoDB" id="1882547at2759"/>
<dbReference type="Gene3D" id="3.40.50.11340">
    <property type="match status" value="1"/>
</dbReference>
<dbReference type="Gene3D" id="3.40.50.11350">
    <property type="match status" value="1"/>
</dbReference>
<dbReference type="AlphaFoldDB" id="A0A0S4J9V3"/>
<protein>
    <submittedName>
        <fullName evidence="2">Membrane-associated protein, putative</fullName>
    </submittedName>
</protein>
<evidence type="ECO:0000256" key="1">
    <source>
        <dbReference type="SAM" id="MobiDB-lite"/>
    </source>
</evidence>
<name>A0A0S4J9V3_BODSA</name>
<proteinExistence type="predicted"/>
<feature type="region of interest" description="Disordered" evidence="1">
    <location>
        <begin position="41"/>
        <end position="68"/>
    </location>
</feature>
<dbReference type="EMBL" id="CYKH01001375">
    <property type="protein sequence ID" value="CUG86717.1"/>
    <property type="molecule type" value="Genomic_DNA"/>
</dbReference>
<dbReference type="VEuPathDB" id="TriTrypDB:BSAL_94395"/>